<evidence type="ECO:0000256" key="3">
    <source>
        <dbReference type="ARBA" id="ARBA00022840"/>
    </source>
</evidence>
<evidence type="ECO:0000256" key="2">
    <source>
        <dbReference type="ARBA" id="ARBA00022801"/>
    </source>
</evidence>
<dbReference type="InterPro" id="IPR027417">
    <property type="entry name" value="P-loop_NTPase"/>
</dbReference>
<dbReference type="Proteomes" id="UP001320420">
    <property type="component" value="Unassembled WGS sequence"/>
</dbReference>
<sequence>MSNNAINLNHFLIRVREGPEGEMAHFLLCEFLRDQPRGVCADYNYQAFRQRVEDTLSIRNDVALGIPNSQLPSIDSETNFWLTLLFIERGKYPFQEHPDWQVPVLPLEPVDRPRSLTPLAQGRDQWWLSSEVPSTASPASSGKSRLTIPAVASSTPKAAVPSSSAANPVSQVSSNNAEPEDEPKGDGPPEDNEPEEVSNTSTLEDHPVLAGVDAAYEGLDHADWAQVCRFWNCAANTKDLALPYMKSRVRNYQLAAVWFILTQGPRNHVAGAMLGDQPGLGKSLVAHCVLATFRLITVAMGEVTQEWSSRPTRPRHLPEQGQVPHDNCPNQARNRFGFECPCVKSGYSYKIAMMVPDYPSVIVCPPDLIGNWVNEFIKHVNIATGPAKDNLELSVYHPDWSNTARHHSKRAVLNTKAPRDEYCILHDNVNEFPGSWRRAPNNGSKYIVVVSSHLVDRLSKEYDIEEIWMGKDRRFKGKTYKDHSFAVSWMMFDEMQKYRGTRDNKTIPFKCLEQFRDSFRSGGPHPTMAVGITGDFLVEGVQLWRPFAEHFFETAEAMQWEPRNFGSITELAKLDAYENDWKYVVAFKQDPNREAGVNDRIGRLQDIFTTFVPATILARKYDTKFLGEVILQMPVDIIDIRCDLPGGTARSAIQQLSGQVKAWADVQFDAQNDRWTQGKQANQPVREVVERELLRAAAERGGVAGKTDAFLALQRSTSYPFLARLWLDNTIDKSHFLAENVNQFSGSVTRLLNNAAPRQDVLDALAKSPFWDYRDELEQHSPKFAILCQYIAEIQSLKGQVVASFVTFMLLYVRYPDIEFIYVHPSDRDSRAREKAARNIQAPCPDAGARNKVLVSTCSCMGTGHNLYRANYVVILDQPRSAAIQEQTFRRVKRGGQVQNTKLVQLYDGRSLPEAVLRIRSENRTALSAMSYQSNSIDWNYFVGGVGPTTGPGTTGASAAGPNSAGPSAAGPSGAGSGQ</sequence>
<protein>
    <recommendedName>
        <fullName evidence="5">SNF2 N-terminal domain-containing protein</fullName>
    </recommendedName>
</protein>
<dbReference type="GO" id="GO:0006281">
    <property type="term" value="P:DNA repair"/>
    <property type="evidence" value="ECO:0007669"/>
    <property type="project" value="TreeGrafter"/>
</dbReference>
<reference evidence="6 7" key="1">
    <citation type="submission" date="2024-02" db="EMBL/GenBank/DDBJ databases">
        <title>De novo assembly and annotation of 12 fungi associated with fruit tree decline syndrome in Ontario, Canada.</title>
        <authorList>
            <person name="Sulman M."/>
            <person name="Ellouze W."/>
            <person name="Ilyukhin E."/>
        </authorList>
    </citation>
    <scope>NUCLEOTIDE SEQUENCE [LARGE SCALE GENOMIC DNA]</scope>
    <source>
        <strain evidence="6 7">M11/M66-122</strain>
    </source>
</reference>
<feature type="region of interest" description="Disordered" evidence="4">
    <location>
        <begin position="154"/>
        <end position="206"/>
    </location>
</feature>
<name>A0AAN9YUK0_9PEZI</name>
<feature type="domain" description="SNF2 N-terminal" evidence="5">
    <location>
        <begin position="252"/>
        <end position="381"/>
    </location>
</feature>
<evidence type="ECO:0000313" key="6">
    <source>
        <dbReference type="EMBL" id="KAK7757536.1"/>
    </source>
</evidence>
<feature type="region of interest" description="Disordered" evidence="4">
    <location>
        <begin position="307"/>
        <end position="328"/>
    </location>
</feature>
<accession>A0AAN9YUK0</accession>
<dbReference type="SUPFAM" id="SSF52540">
    <property type="entry name" value="P-loop containing nucleoside triphosphate hydrolases"/>
    <property type="match status" value="2"/>
</dbReference>
<gene>
    <name evidence="6" type="ORF">SLS62_000551</name>
</gene>
<dbReference type="GO" id="GO:0008094">
    <property type="term" value="F:ATP-dependent activity, acting on DNA"/>
    <property type="evidence" value="ECO:0007669"/>
    <property type="project" value="TreeGrafter"/>
</dbReference>
<keyword evidence="2" id="KW-0378">Hydrolase</keyword>
<organism evidence="6 7">
    <name type="scientific">Diatrype stigma</name>
    <dbReference type="NCBI Taxonomy" id="117547"/>
    <lineage>
        <taxon>Eukaryota</taxon>
        <taxon>Fungi</taxon>
        <taxon>Dikarya</taxon>
        <taxon>Ascomycota</taxon>
        <taxon>Pezizomycotina</taxon>
        <taxon>Sordariomycetes</taxon>
        <taxon>Xylariomycetidae</taxon>
        <taxon>Xylariales</taxon>
        <taxon>Diatrypaceae</taxon>
        <taxon>Diatrype</taxon>
    </lineage>
</organism>
<keyword evidence="3" id="KW-0067">ATP-binding</keyword>
<dbReference type="Pfam" id="PF00176">
    <property type="entry name" value="SNF2-rel_dom"/>
    <property type="match status" value="1"/>
</dbReference>
<keyword evidence="1" id="KW-0547">Nucleotide-binding</keyword>
<dbReference type="GO" id="GO:0005524">
    <property type="term" value="F:ATP binding"/>
    <property type="evidence" value="ECO:0007669"/>
    <property type="project" value="UniProtKB-KW"/>
</dbReference>
<proteinExistence type="predicted"/>
<feature type="region of interest" description="Disordered" evidence="4">
    <location>
        <begin position="950"/>
        <end position="979"/>
    </location>
</feature>
<dbReference type="GO" id="GO:0005634">
    <property type="term" value="C:nucleus"/>
    <property type="evidence" value="ECO:0007669"/>
    <property type="project" value="TreeGrafter"/>
</dbReference>
<evidence type="ECO:0000259" key="5">
    <source>
        <dbReference type="Pfam" id="PF00176"/>
    </source>
</evidence>
<dbReference type="GO" id="GO:0016787">
    <property type="term" value="F:hydrolase activity"/>
    <property type="evidence" value="ECO:0007669"/>
    <property type="project" value="UniProtKB-KW"/>
</dbReference>
<dbReference type="PANTHER" id="PTHR45626">
    <property type="entry name" value="TRANSCRIPTION TERMINATION FACTOR 2-RELATED"/>
    <property type="match status" value="1"/>
</dbReference>
<keyword evidence="7" id="KW-1185">Reference proteome</keyword>
<feature type="compositionally biased region" description="Low complexity" evidence="4">
    <location>
        <begin position="955"/>
        <end position="972"/>
    </location>
</feature>
<dbReference type="AlphaFoldDB" id="A0AAN9YUK0"/>
<dbReference type="EMBL" id="JAKJXP020000002">
    <property type="protein sequence ID" value="KAK7757536.1"/>
    <property type="molecule type" value="Genomic_DNA"/>
</dbReference>
<dbReference type="InterPro" id="IPR000330">
    <property type="entry name" value="SNF2_N"/>
</dbReference>
<evidence type="ECO:0000256" key="4">
    <source>
        <dbReference type="SAM" id="MobiDB-lite"/>
    </source>
</evidence>
<evidence type="ECO:0000313" key="7">
    <source>
        <dbReference type="Proteomes" id="UP001320420"/>
    </source>
</evidence>
<comment type="caution">
    <text evidence="6">The sequence shown here is derived from an EMBL/GenBank/DDBJ whole genome shotgun (WGS) entry which is preliminary data.</text>
</comment>
<dbReference type="Gene3D" id="3.40.50.300">
    <property type="entry name" value="P-loop containing nucleotide triphosphate hydrolases"/>
    <property type="match status" value="2"/>
</dbReference>
<evidence type="ECO:0000256" key="1">
    <source>
        <dbReference type="ARBA" id="ARBA00022741"/>
    </source>
</evidence>
<dbReference type="InterPro" id="IPR050628">
    <property type="entry name" value="SNF2_RAD54_helicase_TF"/>
</dbReference>
<feature type="compositionally biased region" description="Low complexity" evidence="4">
    <location>
        <begin position="154"/>
        <end position="177"/>
    </location>
</feature>